<comment type="caution">
    <text evidence="2">The sequence shown here is derived from an EMBL/GenBank/DDBJ whole genome shotgun (WGS) entry which is preliminary data.</text>
</comment>
<reference evidence="2 3" key="1">
    <citation type="journal article" date="2014" name="Agronomy (Basel)">
        <title>A Draft Genome Sequence for Ensete ventricosum, the Drought-Tolerant Tree Against Hunger.</title>
        <authorList>
            <person name="Harrison J."/>
            <person name="Moore K.A."/>
            <person name="Paszkiewicz K."/>
            <person name="Jones T."/>
            <person name="Grant M."/>
            <person name="Ambacheew D."/>
            <person name="Muzemil S."/>
            <person name="Studholme D.J."/>
        </authorList>
    </citation>
    <scope>NUCLEOTIDE SEQUENCE [LARGE SCALE GENOMIC DNA]</scope>
</reference>
<organism evidence="2 3">
    <name type="scientific">Ensete ventricosum</name>
    <name type="common">Abyssinian banana</name>
    <name type="synonym">Musa ensete</name>
    <dbReference type="NCBI Taxonomy" id="4639"/>
    <lineage>
        <taxon>Eukaryota</taxon>
        <taxon>Viridiplantae</taxon>
        <taxon>Streptophyta</taxon>
        <taxon>Embryophyta</taxon>
        <taxon>Tracheophyta</taxon>
        <taxon>Spermatophyta</taxon>
        <taxon>Magnoliopsida</taxon>
        <taxon>Liliopsida</taxon>
        <taxon>Zingiberales</taxon>
        <taxon>Musaceae</taxon>
        <taxon>Ensete</taxon>
    </lineage>
</organism>
<evidence type="ECO:0000313" key="2">
    <source>
        <dbReference type="EMBL" id="RRT56891.1"/>
    </source>
</evidence>
<sequence length="95" mass="9935">RRRGSLAEEGGAGERNSATRDGDGAVGSCRRRLTCLLHPRKAVTSDSHCGCRPPFLAPALDDAGTMQSTQWGPNPPPPPPPPPPILASDMPQATV</sequence>
<accession>A0A426YZ04</accession>
<feature type="region of interest" description="Disordered" evidence="1">
    <location>
        <begin position="44"/>
        <end position="95"/>
    </location>
</feature>
<dbReference type="AlphaFoldDB" id="A0A426YZ04"/>
<protein>
    <submittedName>
        <fullName evidence="2">Uncharacterized protein</fullName>
    </submittedName>
</protein>
<dbReference type="Proteomes" id="UP000287651">
    <property type="component" value="Unassembled WGS sequence"/>
</dbReference>
<evidence type="ECO:0000313" key="3">
    <source>
        <dbReference type="Proteomes" id="UP000287651"/>
    </source>
</evidence>
<feature type="region of interest" description="Disordered" evidence="1">
    <location>
        <begin position="1"/>
        <end position="27"/>
    </location>
</feature>
<feature type="non-terminal residue" evidence="2">
    <location>
        <position position="1"/>
    </location>
</feature>
<proteinExistence type="predicted"/>
<evidence type="ECO:0000256" key="1">
    <source>
        <dbReference type="SAM" id="MobiDB-lite"/>
    </source>
</evidence>
<name>A0A426YZ04_ENSVE</name>
<gene>
    <name evidence="2" type="ORF">B296_00045785</name>
</gene>
<feature type="compositionally biased region" description="Pro residues" evidence="1">
    <location>
        <begin position="73"/>
        <end position="85"/>
    </location>
</feature>
<dbReference type="EMBL" id="AMZH03009420">
    <property type="protein sequence ID" value="RRT56891.1"/>
    <property type="molecule type" value="Genomic_DNA"/>
</dbReference>